<reference evidence="1 2" key="1">
    <citation type="submission" date="2020-05" db="EMBL/GenBank/DDBJ databases">
        <title>Draft genome sequence of Desulfovibrio sp. strain HN2T.</title>
        <authorList>
            <person name="Ueno A."/>
            <person name="Tamazawa S."/>
            <person name="Tamamura S."/>
            <person name="Murakami T."/>
            <person name="Kiyama T."/>
            <person name="Inomata H."/>
            <person name="Amano Y."/>
            <person name="Miyakawa K."/>
            <person name="Tamaki H."/>
            <person name="Naganuma T."/>
            <person name="Kaneko K."/>
        </authorList>
    </citation>
    <scope>NUCLEOTIDE SEQUENCE [LARGE SCALE GENOMIC DNA]</scope>
    <source>
        <strain evidence="1 2">HN2</strain>
    </source>
</reference>
<evidence type="ECO:0000313" key="2">
    <source>
        <dbReference type="Proteomes" id="UP000503840"/>
    </source>
</evidence>
<protein>
    <submittedName>
        <fullName evidence="1">Uncharacterized protein</fullName>
    </submittedName>
</protein>
<gene>
    <name evidence="1" type="ORF">DSM101010T_25570</name>
</gene>
<accession>A0A7J0BLW3</accession>
<evidence type="ECO:0000313" key="1">
    <source>
        <dbReference type="EMBL" id="GFM34192.1"/>
    </source>
</evidence>
<proteinExistence type="predicted"/>
<dbReference type="EMBL" id="BLVO01000013">
    <property type="protein sequence ID" value="GFM34192.1"/>
    <property type="molecule type" value="Genomic_DNA"/>
</dbReference>
<keyword evidence="2" id="KW-1185">Reference proteome</keyword>
<dbReference type="RefSeq" id="WP_174405807.1">
    <property type="nucleotide sequence ID" value="NZ_BLVO01000013.1"/>
</dbReference>
<dbReference type="AlphaFoldDB" id="A0A7J0BLW3"/>
<dbReference type="Pfam" id="PF25759">
    <property type="entry name" value="HP1_ORF34"/>
    <property type="match status" value="1"/>
</dbReference>
<dbReference type="InterPro" id="IPR057869">
    <property type="entry name" value="HP1_YO34"/>
</dbReference>
<sequence length="194" mass="20734">MSKFLMLDGYSLPGFGLMVQGALQIKNEDLSGETSSTSTVNKGVKPKTFTVSLRVKYEDAAALKQLTAKAEARDSGDRMRVYACVNDTVNAMGVRQVQFTERFAVNESDGPRCWDVSFTLREFQSRPEMVEQRESAAKSVTQSSAGKAVAADAGVLEDVRETAEAVAEPLTALERLLQAVDAALGGSDASGEGA</sequence>
<name>A0A7J0BLW3_9BACT</name>
<comment type="caution">
    <text evidence="1">The sequence shown here is derived from an EMBL/GenBank/DDBJ whole genome shotgun (WGS) entry which is preliminary data.</text>
</comment>
<dbReference type="Proteomes" id="UP000503840">
    <property type="component" value="Unassembled WGS sequence"/>
</dbReference>
<organism evidence="1 2">
    <name type="scientific">Desulfovibrio subterraneus</name>
    <dbReference type="NCBI Taxonomy" id="2718620"/>
    <lineage>
        <taxon>Bacteria</taxon>
        <taxon>Pseudomonadati</taxon>
        <taxon>Thermodesulfobacteriota</taxon>
        <taxon>Desulfovibrionia</taxon>
        <taxon>Desulfovibrionales</taxon>
        <taxon>Desulfovibrionaceae</taxon>
        <taxon>Desulfovibrio</taxon>
    </lineage>
</organism>